<dbReference type="CDD" id="cd02549">
    <property type="entry name" value="Peptidase_C39A"/>
    <property type="match status" value="1"/>
</dbReference>
<dbReference type="EMBL" id="VDFR01000057">
    <property type="protein sequence ID" value="TNC46289.1"/>
    <property type="molecule type" value="Genomic_DNA"/>
</dbReference>
<accession>A0A5C4MEC9</accession>
<feature type="signal peptide" evidence="1">
    <location>
        <begin position="1"/>
        <end position="23"/>
    </location>
</feature>
<protein>
    <submittedName>
        <fullName evidence="3">Peptidase C39 family protein</fullName>
    </submittedName>
</protein>
<comment type="caution">
    <text evidence="3">The sequence shown here is derived from an EMBL/GenBank/DDBJ whole genome shotgun (WGS) entry which is preliminary data.</text>
</comment>
<dbReference type="OrthoDB" id="9789941at2"/>
<reference evidence="3 5" key="1">
    <citation type="submission" date="2019-05" db="EMBL/GenBank/DDBJ databases">
        <title>Mumia sp. nov., isolated from the intestinal contents of plateau pika (Ochotona curzoniae) in the Qinghai-Tibet plateau of China.</title>
        <authorList>
            <person name="Tian Z."/>
        </authorList>
    </citation>
    <scope>NUCLEOTIDE SEQUENCE [LARGE SCALE GENOMIC DNA]</scope>
    <source>
        <strain evidence="5">527</strain>
        <strain evidence="3">Z527</strain>
    </source>
</reference>
<dbReference type="Pfam" id="PF13529">
    <property type="entry name" value="Peptidase_C39_2"/>
    <property type="match status" value="1"/>
</dbReference>
<evidence type="ECO:0000259" key="2">
    <source>
        <dbReference type="Pfam" id="PF13529"/>
    </source>
</evidence>
<dbReference type="Gene3D" id="3.90.70.10">
    <property type="entry name" value="Cysteine proteinases"/>
    <property type="match status" value="1"/>
</dbReference>
<organism evidence="3 5">
    <name type="scientific">Mumia zhuanghuii</name>
    <dbReference type="NCBI Taxonomy" id="2585211"/>
    <lineage>
        <taxon>Bacteria</taxon>
        <taxon>Bacillati</taxon>
        <taxon>Actinomycetota</taxon>
        <taxon>Actinomycetes</taxon>
        <taxon>Propionibacteriales</taxon>
        <taxon>Nocardioidaceae</taxon>
        <taxon>Mumia</taxon>
    </lineage>
</organism>
<evidence type="ECO:0000313" key="4">
    <source>
        <dbReference type="EMBL" id="TNC46289.1"/>
    </source>
</evidence>
<sequence>MLAPTAGKVRTSLVLLCAGGAVAAGTLTAPAHAATPRVASARWSSTAQLAAGAESGTTVSAGAVRFGRATGSARLGGRAYESARWTSPWSTTGFAADELIPSWNARTPGRSAVSISVRVRTTAGRTGSWDTVARWAERDTTLARRSGGTQADDVARVATDTVRATSGHRIAAWQVRVTLLRPKGTRTKPRLMSVGAVASASAKTSRPTSATTMTRTVELPVRRYSQMLHRGQYRKYGGGGAAWCSPTATTMVLRSLGKGPTKAQYAWVRKGIKQRFVVHGARSTYDHRYRGAGNWSFNTAYAGARGADAFVTRLTSLRDAEAFVKAGIPLVVSIRFGRGGLDGAPIRSTAGHLVVIRGFTASGAVIVNDPAAARASTVRRVYRRAQLERAWLRGSGGAAYVVRTSRALPPLPGHRW</sequence>
<dbReference type="RefSeq" id="WP_139105951.1">
    <property type="nucleotide sequence ID" value="NZ_VDFR01000057.1"/>
</dbReference>
<keyword evidence="1" id="KW-0732">Signal</keyword>
<dbReference type="EMBL" id="VDFR01000109">
    <property type="protein sequence ID" value="TNC40512.1"/>
    <property type="molecule type" value="Genomic_DNA"/>
</dbReference>
<evidence type="ECO:0000256" key="1">
    <source>
        <dbReference type="SAM" id="SignalP"/>
    </source>
</evidence>
<feature type="domain" description="Peptidase C39-like" evidence="2">
    <location>
        <begin position="220"/>
        <end position="371"/>
    </location>
</feature>
<dbReference type="InterPro" id="IPR039564">
    <property type="entry name" value="Peptidase_C39-like"/>
</dbReference>
<name>A0A5C4MEC9_9ACTN</name>
<proteinExistence type="predicted"/>
<dbReference type="Proteomes" id="UP000306740">
    <property type="component" value="Unassembled WGS sequence"/>
</dbReference>
<evidence type="ECO:0000313" key="3">
    <source>
        <dbReference type="EMBL" id="TNC40512.1"/>
    </source>
</evidence>
<evidence type="ECO:0000313" key="5">
    <source>
        <dbReference type="Proteomes" id="UP000306740"/>
    </source>
</evidence>
<dbReference type="AlphaFoldDB" id="A0A5C4MEC9"/>
<gene>
    <name evidence="4" type="ORF">FHE65_12675</name>
    <name evidence="3" type="ORF">FHE65_23140</name>
</gene>
<dbReference type="InterPro" id="IPR039563">
    <property type="entry name" value="Peptidase_C39_single_dom"/>
</dbReference>
<feature type="chain" id="PRO_5035122685" evidence="1">
    <location>
        <begin position="24"/>
        <end position="416"/>
    </location>
</feature>